<dbReference type="AlphaFoldDB" id="F5Z639"/>
<organism evidence="1 2">
    <name type="scientific">Alteromonas naphthalenivorans</name>
    <dbReference type="NCBI Taxonomy" id="715451"/>
    <lineage>
        <taxon>Bacteria</taxon>
        <taxon>Pseudomonadati</taxon>
        <taxon>Pseudomonadota</taxon>
        <taxon>Gammaproteobacteria</taxon>
        <taxon>Alteromonadales</taxon>
        <taxon>Alteromonadaceae</taxon>
        <taxon>Alteromonas/Salinimonas group</taxon>
        <taxon>Alteromonas</taxon>
    </lineage>
</organism>
<accession>F5Z639</accession>
<dbReference type="Proteomes" id="UP000000683">
    <property type="component" value="Chromosome"/>
</dbReference>
<name>F5Z639_ALTNA</name>
<reference evidence="1 2" key="1">
    <citation type="journal article" date="2011" name="J. Bacteriol.">
        <title>Complete genome sequence of the polycyclic aromatic hydrocarbon-degrading bacterium Alteromonas sp. strain SN2.</title>
        <authorList>
            <person name="Jin H.M."/>
            <person name="Jeong H."/>
            <person name="Moon E.J."/>
            <person name="Math R.K."/>
            <person name="Lee K."/>
            <person name="Kim H.J."/>
            <person name="Jeon C.O."/>
            <person name="Oh T.K."/>
            <person name="Kim J.F."/>
        </authorList>
    </citation>
    <scope>NUCLEOTIDE SEQUENCE [LARGE SCALE GENOMIC DNA]</scope>
    <source>
        <strain evidence="2">JCM 17741 / KACC 18427 / KCTC 11700BP / SN2</strain>
    </source>
</reference>
<evidence type="ECO:0000313" key="1">
    <source>
        <dbReference type="EMBL" id="AEF05272.1"/>
    </source>
</evidence>
<gene>
    <name evidence="1" type="ordered locus">ambt_18895</name>
</gene>
<protein>
    <submittedName>
        <fullName evidence="1">Uncharacterized protein</fullName>
    </submittedName>
</protein>
<keyword evidence="2" id="KW-1185">Reference proteome</keyword>
<sequence>MVTDNTHEAQSDLNTARIPIFQIPKNRISSKKYVEFYD</sequence>
<dbReference type="KEGG" id="alt:ambt_18895"/>
<proteinExistence type="predicted"/>
<dbReference type="EMBL" id="CP002339">
    <property type="protein sequence ID" value="AEF05272.1"/>
    <property type="molecule type" value="Genomic_DNA"/>
</dbReference>
<dbReference type="HOGENOM" id="CLU_3323701_0_0_6"/>
<evidence type="ECO:0000313" key="2">
    <source>
        <dbReference type="Proteomes" id="UP000000683"/>
    </source>
</evidence>